<dbReference type="Pfam" id="PF04963">
    <property type="entry name" value="Sigma54_CBD"/>
    <property type="match status" value="1"/>
</dbReference>
<dbReference type="PROSITE" id="PS50044">
    <property type="entry name" value="SIGMA54_3"/>
    <property type="match status" value="1"/>
</dbReference>
<evidence type="ECO:0000256" key="3">
    <source>
        <dbReference type="ARBA" id="ARBA00022679"/>
    </source>
</evidence>
<dbReference type="PRINTS" id="PR00045">
    <property type="entry name" value="SIGMA54FCT"/>
</dbReference>
<comment type="similarity">
    <text evidence="1">Belongs to the sigma-54 factor family.</text>
</comment>
<dbReference type="GO" id="GO:0003677">
    <property type="term" value="F:DNA binding"/>
    <property type="evidence" value="ECO:0007669"/>
    <property type="project" value="UniProtKB-KW"/>
</dbReference>
<evidence type="ECO:0000256" key="2">
    <source>
        <dbReference type="ARBA" id="ARBA00022478"/>
    </source>
</evidence>
<evidence type="ECO:0000259" key="9">
    <source>
        <dbReference type="Pfam" id="PF04552"/>
    </source>
</evidence>
<keyword evidence="5" id="KW-0805">Transcription regulation</keyword>
<dbReference type="InterPro" id="IPR007046">
    <property type="entry name" value="RNA_pol_sigma_54_core-bd"/>
</dbReference>
<evidence type="ECO:0000256" key="4">
    <source>
        <dbReference type="ARBA" id="ARBA00022695"/>
    </source>
</evidence>
<keyword evidence="8" id="KW-0804">Transcription</keyword>
<dbReference type="PIRSF" id="PIRSF000774">
    <property type="entry name" value="RpoN"/>
    <property type="match status" value="1"/>
</dbReference>
<dbReference type="Gene3D" id="1.10.10.1330">
    <property type="entry name" value="RNA polymerase sigma-54 factor, core-binding domain"/>
    <property type="match status" value="1"/>
</dbReference>
<keyword evidence="2" id="KW-0240">DNA-directed RNA polymerase</keyword>
<gene>
    <name evidence="11" type="primary">rpoN</name>
    <name evidence="11" type="ORF">COZ71_05020</name>
</gene>
<dbReference type="GO" id="GO:0000428">
    <property type="term" value="C:DNA-directed RNA polymerase complex"/>
    <property type="evidence" value="ECO:0007669"/>
    <property type="project" value="UniProtKB-KW"/>
</dbReference>
<dbReference type="PROSITE" id="PS00718">
    <property type="entry name" value="SIGMA54_2"/>
    <property type="match status" value="1"/>
</dbReference>
<protein>
    <submittedName>
        <fullName evidence="11">RNA polymerase sigma-54 factor</fullName>
    </submittedName>
</protein>
<reference evidence="12" key="1">
    <citation type="submission" date="2017-09" db="EMBL/GenBank/DDBJ databases">
        <title>Depth-based differentiation of microbial function through sediment-hosted aquifers and enrichment of novel symbionts in the deep terrestrial subsurface.</title>
        <authorList>
            <person name="Probst A.J."/>
            <person name="Ladd B."/>
            <person name="Jarett J.K."/>
            <person name="Geller-Mcgrath D.E."/>
            <person name="Sieber C.M.K."/>
            <person name="Emerson J.B."/>
            <person name="Anantharaman K."/>
            <person name="Thomas B.C."/>
            <person name="Malmstrom R."/>
            <person name="Stieglmeier M."/>
            <person name="Klingl A."/>
            <person name="Woyke T."/>
            <person name="Ryan C.M."/>
            <person name="Banfield J.F."/>
        </authorList>
    </citation>
    <scope>NUCLEOTIDE SEQUENCE [LARGE SCALE GENOMIC DNA]</scope>
</reference>
<dbReference type="Pfam" id="PF00309">
    <property type="entry name" value="Sigma54_AID"/>
    <property type="match status" value="1"/>
</dbReference>
<dbReference type="Proteomes" id="UP000229297">
    <property type="component" value="Unassembled WGS sequence"/>
</dbReference>
<evidence type="ECO:0000256" key="6">
    <source>
        <dbReference type="ARBA" id="ARBA00023082"/>
    </source>
</evidence>
<keyword evidence="6" id="KW-0731">Sigma factor</keyword>
<proteinExistence type="inferred from homology"/>
<name>A0A2M7JCJ0_9BACT</name>
<sequence>MIYLQTSVQEKIQEKSGEKYHMLKQMTELRTTQQLMLSPFLREELKILQLPSLNLLDRIDIELMENPALEEEGSRLESFTSTVMEESSDRRGEDVDWEKWVEHGKNYFSEMTSLAGEDTEYEPLIATEDPSLPQFLLNQLQLEQVSSKEISIGEILVSYIDEDDGYFKGSIDEVAAITQSTTKEVERVLSVIQTLEPTGVGARDMVECLNIQIQELGLNDSLLSEIVSKYFEEIRNGNFDLIAEKLNVSRERVLKLIEFLKKLEPKPARGYSGSRPRYVIPDITIDREGTITLNNSFIPSLKISSYCQLLSKNKQLTKEEKKYIKEKLNKAVEFMRALENRGSTLQVICKTIFEHQHNFLSQGVEGLAPLTLSDVSETVKLHESTISRSVSNKYVKTPLGTFPLKHFFISGVKDSEGTKISALNIKNRIQALIKEEGIKPLSDDKIQELLEKEGVLVARRTVAKYREELGIPPISKRKKIK</sequence>
<accession>A0A2M7JCJ0</accession>
<evidence type="ECO:0000256" key="5">
    <source>
        <dbReference type="ARBA" id="ARBA00023015"/>
    </source>
</evidence>
<dbReference type="Gene3D" id="1.10.10.60">
    <property type="entry name" value="Homeodomain-like"/>
    <property type="match status" value="1"/>
</dbReference>
<evidence type="ECO:0000256" key="1">
    <source>
        <dbReference type="ARBA" id="ARBA00008798"/>
    </source>
</evidence>
<dbReference type="PANTHER" id="PTHR32248">
    <property type="entry name" value="RNA POLYMERASE SIGMA-54 FACTOR"/>
    <property type="match status" value="1"/>
</dbReference>
<evidence type="ECO:0000313" key="11">
    <source>
        <dbReference type="EMBL" id="PIX17108.1"/>
    </source>
</evidence>
<organism evidence="11 12">
    <name type="scientific">Candidatus Desantisbacteria bacterium CG_4_8_14_3_um_filter_40_12</name>
    <dbReference type="NCBI Taxonomy" id="1974545"/>
    <lineage>
        <taxon>Bacteria</taxon>
        <taxon>Candidatus Desantisiibacteriota</taxon>
    </lineage>
</organism>
<comment type="caution">
    <text evidence="11">The sequence shown here is derived from an EMBL/GenBank/DDBJ whole genome shotgun (WGS) entry which is preliminary data.</text>
</comment>
<evidence type="ECO:0000313" key="12">
    <source>
        <dbReference type="Proteomes" id="UP000229297"/>
    </source>
</evidence>
<keyword evidence="7" id="KW-0238">DNA-binding</keyword>
<dbReference type="Pfam" id="PF04552">
    <property type="entry name" value="Sigma54_DBD"/>
    <property type="match status" value="1"/>
</dbReference>
<feature type="domain" description="RNA polymerase sigma factor 54 core-binding" evidence="10">
    <location>
        <begin position="126"/>
        <end position="305"/>
    </location>
</feature>
<dbReference type="GO" id="GO:0016779">
    <property type="term" value="F:nucleotidyltransferase activity"/>
    <property type="evidence" value="ECO:0007669"/>
    <property type="project" value="UniProtKB-KW"/>
</dbReference>
<feature type="domain" description="RNA polymerase sigma factor 54 DNA-binding" evidence="9">
    <location>
        <begin position="322"/>
        <end position="479"/>
    </location>
</feature>
<dbReference type="NCBIfam" id="TIGR02395">
    <property type="entry name" value="rpoN_sigma"/>
    <property type="match status" value="1"/>
</dbReference>
<dbReference type="PANTHER" id="PTHR32248:SF4">
    <property type="entry name" value="RNA POLYMERASE SIGMA-54 FACTOR"/>
    <property type="match status" value="1"/>
</dbReference>
<keyword evidence="4" id="KW-0548">Nucleotidyltransferase</keyword>
<evidence type="ECO:0000256" key="7">
    <source>
        <dbReference type="ARBA" id="ARBA00023125"/>
    </source>
</evidence>
<evidence type="ECO:0000259" key="10">
    <source>
        <dbReference type="Pfam" id="PF04963"/>
    </source>
</evidence>
<dbReference type="InterPro" id="IPR038709">
    <property type="entry name" value="RpoN_core-bd_sf"/>
</dbReference>
<dbReference type="EMBL" id="PFIC01000136">
    <property type="protein sequence ID" value="PIX17108.1"/>
    <property type="molecule type" value="Genomic_DNA"/>
</dbReference>
<dbReference type="AlphaFoldDB" id="A0A2M7JCJ0"/>
<keyword evidence="3" id="KW-0808">Transferase</keyword>
<evidence type="ECO:0000256" key="8">
    <source>
        <dbReference type="ARBA" id="ARBA00023163"/>
    </source>
</evidence>
<dbReference type="InterPro" id="IPR007634">
    <property type="entry name" value="RNA_pol_sigma_54_DNA-bd"/>
</dbReference>
<dbReference type="GO" id="GO:0016987">
    <property type="term" value="F:sigma factor activity"/>
    <property type="evidence" value="ECO:0007669"/>
    <property type="project" value="UniProtKB-KW"/>
</dbReference>
<dbReference type="InterPro" id="IPR000394">
    <property type="entry name" value="RNA_pol_sigma_54"/>
</dbReference>
<dbReference type="GO" id="GO:0006352">
    <property type="term" value="P:DNA-templated transcription initiation"/>
    <property type="evidence" value="ECO:0007669"/>
    <property type="project" value="InterPro"/>
</dbReference>
<dbReference type="GO" id="GO:0001216">
    <property type="term" value="F:DNA-binding transcription activator activity"/>
    <property type="evidence" value="ECO:0007669"/>
    <property type="project" value="InterPro"/>
</dbReference>